<feature type="transmembrane region" description="Helical" evidence="8">
    <location>
        <begin position="257"/>
        <end position="279"/>
    </location>
</feature>
<evidence type="ECO:0000256" key="5">
    <source>
        <dbReference type="ARBA" id="ARBA00038109"/>
    </source>
</evidence>
<feature type="transmembrane region" description="Helical" evidence="8">
    <location>
        <begin position="216"/>
        <end position="237"/>
    </location>
</feature>
<gene>
    <name evidence="9" type="ORF">PACTADRAFT_48964</name>
</gene>
<keyword evidence="2 8" id="KW-0812">Transmembrane</keyword>
<dbReference type="EMBL" id="KV454012">
    <property type="protein sequence ID" value="ODV97214.1"/>
    <property type="molecule type" value="Genomic_DNA"/>
</dbReference>
<reference evidence="10" key="1">
    <citation type="submission" date="2016-05" db="EMBL/GenBank/DDBJ databases">
        <title>Comparative genomics of biotechnologically important yeasts.</title>
        <authorList>
            <consortium name="DOE Joint Genome Institute"/>
            <person name="Riley R."/>
            <person name="Haridas S."/>
            <person name="Wolfe K.H."/>
            <person name="Lopes M.R."/>
            <person name="Hittinger C.T."/>
            <person name="Goker M."/>
            <person name="Salamov A."/>
            <person name="Wisecaver J."/>
            <person name="Long T.M."/>
            <person name="Aerts A.L."/>
            <person name="Barry K."/>
            <person name="Choi C."/>
            <person name="Clum A."/>
            <person name="Coughlan A.Y."/>
            <person name="Deshpande S."/>
            <person name="Douglass A.P."/>
            <person name="Hanson S.J."/>
            <person name="Klenk H.-P."/>
            <person name="Labutti K."/>
            <person name="Lapidus A."/>
            <person name="Lindquist E."/>
            <person name="Lipzen A."/>
            <person name="Meier-Kolthoff J.P."/>
            <person name="Ohm R.A."/>
            <person name="Otillar R.P."/>
            <person name="Pangilinan J."/>
            <person name="Peng Y."/>
            <person name="Rokas A."/>
            <person name="Rosa C.A."/>
            <person name="Scheuner C."/>
            <person name="Sibirny A.A."/>
            <person name="Slot J.C."/>
            <person name="Stielow J.B."/>
            <person name="Sun H."/>
            <person name="Kurtzman C.P."/>
            <person name="Blackwell M."/>
            <person name="Grigoriev I.V."/>
            <person name="Jeffries T.W."/>
        </authorList>
    </citation>
    <scope>NUCLEOTIDE SEQUENCE [LARGE SCALE GENOMIC DNA]</scope>
    <source>
        <strain evidence="10">NRRL Y-2460</strain>
    </source>
</reference>
<dbReference type="OrthoDB" id="5393256at2759"/>
<evidence type="ECO:0000256" key="2">
    <source>
        <dbReference type="ARBA" id="ARBA00022692"/>
    </source>
</evidence>
<comment type="subcellular location">
    <subcellularLocation>
        <location evidence="1">Membrane</location>
        <topology evidence="1">Multi-pass membrane protein</topology>
    </subcellularLocation>
</comment>
<keyword evidence="3 8" id="KW-1133">Transmembrane helix</keyword>
<comment type="similarity">
    <text evidence="5">Belongs to the palH/RIM21 family.</text>
</comment>
<keyword evidence="4 8" id="KW-0472">Membrane</keyword>
<protein>
    <recommendedName>
        <fullName evidence="6">pH-response regulator protein palH/RIM21</fullName>
    </recommendedName>
</protein>
<feature type="transmembrane region" description="Helical" evidence="8">
    <location>
        <begin position="106"/>
        <end position="126"/>
    </location>
</feature>
<dbReference type="GO" id="GO:0071467">
    <property type="term" value="P:cellular response to pH"/>
    <property type="evidence" value="ECO:0007669"/>
    <property type="project" value="TreeGrafter"/>
</dbReference>
<evidence type="ECO:0000256" key="1">
    <source>
        <dbReference type="ARBA" id="ARBA00004141"/>
    </source>
</evidence>
<sequence>MVGAGAGAGISKAEVWKYPSSIEDVYKACELINLKDGFIISENPRVITEIGSESTFQSFCYRNMLLLSTTNTLFEQYNITKLPYLDKGWDYYVDHDFDSIYCIYPIIYSLSSCFVVTLFLTLIILTKQYLYSQKPTRLIKISSFLALLYLSSTYIFSIVKFYEQYEKGISSGMIVTDAIQGSPAFNSVDLVVTILLQFAQVQIIMRTFSRQKEKRIVLVIGVFLAVSSQALMATYIATRHLVNYNSDEDSTITIIPVFVYLLRISMSVLFSSLMFVFIFSKKNFIFSNSKILVFTLITFAAINASILFFFADVAVFFISQVSEVFNITCYVVSNVVSWEYINRIALLEKNDQKKGKYDFIITSHDKIEDENDVDDLNIYVESMDLKNNHHNNYSSSLIKNLELRKKNSDNNTIQSFKNENFKFSKTEGSSDYLYSVYNNVSHKVVALIDFLIDYGAPGTVSSTNDSLYNYNIDSNNQSNGHSTLTNVNMVNNIKMDNHKKNSFTKFFKNINNKKANININNNNNNNIINNNINAKNNIKNKNRDVYLYKTKQMILNNAKLKRSNSEKSNPRHSETPTNSVISPDSQYMRNNSINEDEVSVKSVRSTNHDEHDNNSRRDLEEEIIYDDKSYCFDEAATSSNFDV</sequence>
<evidence type="ECO:0000256" key="4">
    <source>
        <dbReference type="ARBA" id="ARBA00023136"/>
    </source>
</evidence>
<feature type="region of interest" description="Disordered" evidence="7">
    <location>
        <begin position="557"/>
        <end position="620"/>
    </location>
</feature>
<feature type="compositionally biased region" description="Polar residues" evidence="7">
    <location>
        <begin position="575"/>
        <end position="593"/>
    </location>
</feature>
<accession>A0A1E4TZP4</accession>
<dbReference type="GO" id="GO:0005886">
    <property type="term" value="C:plasma membrane"/>
    <property type="evidence" value="ECO:0007669"/>
    <property type="project" value="TreeGrafter"/>
</dbReference>
<evidence type="ECO:0000313" key="9">
    <source>
        <dbReference type="EMBL" id="ODV97214.1"/>
    </source>
</evidence>
<keyword evidence="10" id="KW-1185">Reference proteome</keyword>
<organism evidence="9 10">
    <name type="scientific">Pachysolen tannophilus NRRL Y-2460</name>
    <dbReference type="NCBI Taxonomy" id="669874"/>
    <lineage>
        <taxon>Eukaryota</taxon>
        <taxon>Fungi</taxon>
        <taxon>Dikarya</taxon>
        <taxon>Ascomycota</taxon>
        <taxon>Saccharomycotina</taxon>
        <taxon>Pichiomycetes</taxon>
        <taxon>Pachysolenaceae</taxon>
        <taxon>Pachysolen</taxon>
    </lineage>
</organism>
<evidence type="ECO:0000313" key="10">
    <source>
        <dbReference type="Proteomes" id="UP000094236"/>
    </source>
</evidence>
<dbReference type="InterPro" id="IPR014844">
    <property type="entry name" value="PalH"/>
</dbReference>
<dbReference type="STRING" id="669874.A0A1E4TZP4"/>
<feature type="compositionally biased region" description="Basic and acidic residues" evidence="7">
    <location>
        <begin position="606"/>
        <end position="620"/>
    </location>
</feature>
<feature type="transmembrane region" description="Helical" evidence="8">
    <location>
        <begin position="291"/>
        <end position="318"/>
    </location>
</feature>
<evidence type="ECO:0000256" key="7">
    <source>
        <dbReference type="SAM" id="MobiDB-lite"/>
    </source>
</evidence>
<evidence type="ECO:0000256" key="3">
    <source>
        <dbReference type="ARBA" id="ARBA00022989"/>
    </source>
</evidence>
<dbReference type="PANTHER" id="PTHR35779">
    <property type="entry name" value="PH-RESPONSE REGULATOR PROTEIN PALH/RIM21"/>
    <property type="match status" value="1"/>
</dbReference>
<proteinExistence type="inferred from homology"/>
<dbReference type="PANTHER" id="PTHR35779:SF1">
    <property type="entry name" value="PH-RESPONSE REGULATOR PROTEIN PALH_RIM21"/>
    <property type="match status" value="1"/>
</dbReference>
<evidence type="ECO:0000256" key="6">
    <source>
        <dbReference type="ARBA" id="ARBA00040155"/>
    </source>
</evidence>
<dbReference type="Pfam" id="PF08733">
    <property type="entry name" value="PalH"/>
    <property type="match status" value="1"/>
</dbReference>
<feature type="compositionally biased region" description="Basic and acidic residues" evidence="7">
    <location>
        <begin position="563"/>
        <end position="574"/>
    </location>
</feature>
<dbReference type="AlphaFoldDB" id="A0A1E4TZP4"/>
<feature type="transmembrane region" description="Helical" evidence="8">
    <location>
        <begin position="138"/>
        <end position="162"/>
    </location>
</feature>
<name>A0A1E4TZP4_PACTA</name>
<evidence type="ECO:0000256" key="8">
    <source>
        <dbReference type="SAM" id="Phobius"/>
    </source>
</evidence>
<dbReference type="Proteomes" id="UP000094236">
    <property type="component" value="Unassembled WGS sequence"/>
</dbReference>
<feature type="transmembrane region" description="Helical" evidence="8">
    <location>
        <begin position="182"/>
        <end position="204"/>
    </location>
</feature>